<protein>
    <submittedName>
        <fullName evidence="2">Uncharacterized protein</fullName>
    </submittedName>
</protein>
<organism evidence="2 3">
    <name type="scientific">Dryococelus australis</name>
    <dbReference type="NCBI Taxonomy" id="614101"/>
    <lineage>
        <taxon>Eukaryota</taxon>
        <taxon>Metazoa</taxon>
        <taxon>Ecdysozoa</taxon>
        <taxon>Arthropoda</taxon>
        <taxon>Hexapoda</taxon>
        <taxon>Insecta</taxon>
        <taxon>Pterygota</taxon>
        <taxon>Neoptera</taxon>
        <taxon>Polyneoptera</taxon>
        <taxon>Phasmatodea</taxon>
        <taxon>Verophasmatodea</taxon>
        <taxon>Anareolatae</taxon>
        <taxon>Phasmatidae</taxon>
        <taxon>Eurycanthinae</taxon>
        <taxon>Dryococelus</taxon>
    </lineage>
</organism>
<dbReference type="Proteomes" id="UP001159363">
    <property type="component" value="Chromosome 10"/>
</dbReference>
<accession>A0ABQ9GMQ0</accession>
<comment type="caution">
    <text evidence="2">The sequence shown here is derived from an EMBL/GenBank/DDBJ whole genome shotgun (WGS) entry which is preliminary data.</text>
</comment>
<reference evidence="2 3" key="1">
    <citation type="submission" date="2023-02" db="EMBL/GenBank/DDBJ databases">
        <title>LHISI_Scaffold_Assembly.</title>
        <authorList>
            <person name="Stuart O.P."/>
            <person name="Cleave R."/>
            <person name="Magrath M.J.L."/>
            <person name="Mikheyev A.S."/>
        </authorList>
    </citation>
    <scope>NUCLEOTIDE SEQUENCE [LARGE SCALE GENOMIC DNA]</scope>
    <source>
        <strain evidence="2">Daus_M_001</strain>
        <tissue evidence="2">Leg muscle</tissue>
    </source>
</reference>
<name>A0ABQ9GMQ0_9NEOP</name>
<evidence type="ECO:0000313" key="2">
    <source>
        <dbReference type="EMBL" id="KAJ8873315.1"/>
    </source>
</evidence>
<feature type="region of interest" description="Disordered" evidence="1">
    <location>
        <begin position="207"/>
        <end position="248"/>
    </location>
</feature>
<gene>
    <name evidence="2" type="ORF">PR048_026949</name>
</gene>
<dbReference type="EMBL" id="JARBHB010000011">
    <property type="protein sequence ID" value="KAJ8873315.1"/>
    <property type="molecule type" value="Genomic_DNA"/>
</dbReference>
<sequence>MAIVGCGSFPYWLSSQPVTKILGADWRTTFRRVADQRRIFLLAFASEVRASHILPYSYGIYQVGPQRHLKRSCSGPVGRAIPNGAAWLDYSPSTYANRVRFPAESLPDFRTWKSCRTMLQVVSRPPNQIMHSGAAPYLLRFTLIGSQDLDYQLGSPLVDDRRIMNVVKYRVVSGLVWTNRTMVSSITDTNKTGILAVVDIAMQSGIQSSDARRANPQDNTSPGSQRGEEAQGGRKYLGVNSGPGQPHLNRKLAGIPPVTNIPYAPAPGHAHSSPVHQNPIHYPQTRACPATIPRSGNIDRGESHFRTPRQEELVGQSLALGQQEAAGPALISVLLVSCLRALPVYERTPELASLPNF</sequence>
<proteinExistence type="predicted"/>
<evidence type="ECO:0000256" key="1">
    <source>
        <dbReference type="SAM" id="MobiDB-lite"/>
    </source>
</evidence>
<evidence type="ECO:0000313" key="3">
    <source>
        <dbReference type="Proteomes" id="UP001159363"/>
    </source>
</evidence>
<keyword evidence="3" id="KW-1185">Reference proteome</keyword>